<keyword evidence="9" id="KW-1185">Reference proteome</keyword>
<name>A0A162QC61_MUCCL</name>
<feature type="transmembrane region" description="Helical" evidence="6">
    <location>
        <begin position="67"/>
        <end position="87"/>
    </location>
</feature>
<feature type="transmembrane region" description="Helical" evidence="6">
    <location>
        <begin position="99"/>
        <end position="118"/>
    </location>
</feature>
<feature type="domain" description="EamA" evidence="7">
    <location>
        <begin position="65"/>
        <end position="198"/>
    </location>
</feature>
<evidence type="ECO:0000259" key="7">
    <source>
        <dbReference type="Pfam" id="PF00892"/>
    </source>
</evidence>
<feature type="transmembrane region" description="Helical" evidence="6">
    <location>
        <begin position="154"/>
        <end position="174"/>
    </location>
</feature>
<dbReference type="PANTHER" id="PTHR22911">
    <property type="entry name" value="ACYL-MALONYL CONDENSING ENZYME-RELATED"/>
    <property type="match status" value="1"/>
</dbReference>
<keyword evidence="3 6" id="KW-1133">Transmembrane helix</keyword>
<evidence type="ECO:0000256" key="5">
    <source>
        <dbReference type="SAM" id="MobiDB-lite"/>
    </source>
</evidence>
<proteinExistence type="predicted"/>
<feature type="compositionally biased region" description="Low complexity" evidence="5">
    <location>
        <begin position="379"/>
        <end position="402"/>
    </location>
</feature>
<evidence type="ECO:0000256" key="4">
    <source>
        <dbReference type="ARBA" id="ARBA00023136"/>
    </source>
</evidence>
<dbReference type="STRING" id="747725.A0A162QC61"/>
<feature type="domain" description="EamA" evidence="7">
    <location>
        <begin position="218"/>
        <end position="344"/>
    </location>
</feature>
<evidence type="ECO:0000256" key="6">
    <source>
        <dbReference type="SAM" id="Phobius"/>
    </source>
</evidence>
<dbReference type="GO" id="GO:0016020">
    <property type="term" value="C:membrane"/>
    <property type="evidence" value="ECO:0007669"/>
    <property type="project" value="UniProtKB-SubCell"/>
</dbReference>
<dbReference type="InterPro" id="IPR000620">
    <property type="entry name" value="EamA_dom"/>
</dbReference>
<evidence type="ECO:0000256" key="1">
    <source>
        <dbReference type="ARBA" id="ARBA00004141"/>
    </source>
</evidence>
<organism evidence="8 9">
    <name type="scientific">Mucor lusitanicus CBS 277.49</name>
    <dbReference type="NCBI Taxonomy" id="747725"/>
    <lineage>
        <taxon>Eukaryota</taxon>
        <taxon>Fungi</taxon>
        <taxon>Fungi incertae sedis</taxon>
        <taxon>Mucoromycota</taxon>
        <taxon>Mucoromycotina</taxon>
        <taxon>Mucoromycetes</taxon>
        <taxon>Mucorales</taxon>
        <taxon>Mucorineae</taxon>
        <taxon>Mucoraceae</taxon>
        <taxon>Mucor</taxon>
    </lineage>
</organism>
<keyword evidence="2 6" id="KW-0812">Transmembrane</keyword>
<feature type="transmembrane region" description="Helical" evidence="6">
    <location>
        <begin position="307"/>
        <end position="327"/>
    </location>
</feature>
<dbReference type="EMBL" id="AMYB01000006">
    <property type="protein sequence ID" value="OAD00720.1"/>
    <property type="molecule type" value="Genomic_DNA"/>
</dbReference>
<feature type="transmembrane region" description="Helical" evidence="6">
    <location>
        <begin position="333"/>
        <end position="351"/>
    </location>
</feature>
<feature type="transmembrane region" description="Helical" evidence="6">
    <location>
        <begin position="249"/>
        <end position="273"/>
    </location>
</feature>
<sequence length="402" mass="44323">MSNISAEDDGRVHPIPSSVIIVNEATPLLSQEQHLAGSRHASEHVTLSSCMALSQDDPVRVKELKGLLLLAASSLLFAGVSVMVRWLGVHGYPSVEIVLARACIQLPLGIVGCCLVGTNPLGKQGVRRWLFFRALASSIALLLFFYSLTRLPLIDATVIFFLGPLFKVMIGCVVMNDTFSVSDVFYSILCFVGFLFVVKPRFLFYEMQQHHGDDGRSFAIACALAAALMSAMAYITMRRVGQQHVMVHVVYFGLVSVLLCIPLLLLNLQAFVMPAKEDAAYFVSVGGLAFLGQYFINIGLKLAPIGLVTLLRSIDVVFAFLFGVIIFHELPGFYTLLGSFIIVSMTSTISLHQWHRQELRNAAIKRRKSKDKLIRHQQKQQQQLQQNEASTSSTITTTATTA</sequence>
<accession>A0A162QC61</accession>
<gene>
    <name evidence="8" type="ORF">MUCCIDRAFT_85138</name>
</gene>
<feature type="region of interest" description="Disordered" evidence="5">
    <location>
        <begin position="375"/>
        <end position="402"/>
    </location>
</feature>
<evidence type="ECO:0000313" key="8">
    <source>
        <dbReference type="EMBL" id="OAD00720.1"/>
    </source>
</evidence>
<evidence type="ECO:0000313" key="9">
    <source>
        <dbReference type="Proteomes" id="UP000077051"/>
    </source>
</evidence>
<feature type="transmembrane region" description="Helical" evidence="6">
    <location>
        <begin position="279"/>
        <end position="300"/>
    </location>
</feature>
<feature type="transmembrane region" description="Helical" evidence="6">
    <location>
        <begin position="181"/>
        <end position="198"/>
    </location>
</feature>
<dbReference type="PANTHER" id="PTHR22911:SF6">
    <property type="entry name" value="SOLUTE CARRIER FAMILY 35 MEMBER G1"/>
    <property type="match status" value="1"/>
</dbReference>
<feature type="transmembrane region" description="Helical" evidence="6">
    <location>
        <begin position="218"/>
        <end position="237"/>
    </location>
</feature>
<feature type="transmembrane region" description="Helical" evidence="6">
    <location>
        <begin position="130"/>
        <end position="148"/>
    </location>
</feature>
<dbReference type="Pfam" id="PF00892">
    <property type="entry name" value="EamA"/>
    <property type="match status" value="2"/>
</dbReference>
<evidence type="ECO:0000256" key="2">
    <source>
        <dbReference type="ARBA" id="ARBA00022692"/>
    </source>
</evidence>
<protein>
    <recommendedName>
        <fullName evidence="7">EamA domain-containing protein</fullName>
    </recommendedName>
</protein>
<evidence type="ECO:0000256" key="3">
    <source>
        <dbReference type="ARBA" id="ARBA00022989"/>
    </source>
</evidence>
<keyword evidence="4 6" id="KW-0472">Membrane</keyword>
<reference evidence="8 9" key="1">
    <citation type="submission" date="2015-06" db="EMBL/GenBank/DDBJ databases">
        <title>Expansion of signal transduction pathways in fungi by whole-genome duplication.</title>
        <authorList>
            <consortium name="DOE Joint Genome Institute"/>
            <person name="Corrochano L.M."/>
            <person name="Kuo A."/>
            <person name="Marcet-Houben M."/>
            <person name="Polaino S."/>
            <person name="Salamov A."/>
            <person name="Villalobos J.M."/>
            <person name="Alvarez M.I."/>
            <person name="Avalos J."/>
            <person name="Benito E.P."/>
            <person name="Benoit I."/>
            <person name="Burger G."/>
            <person name="Camino L.P."/>
            <person name="Canovas D."/>
            <person name="Cerda-Olmedo E."/>
            <person name="Cheng J.-F."/>
            <person name="Dominguez A."/>
            <person name="Elias M."/>
            <person name="Eslava A.P."/>
            <person name="Glaser F."/>
            <person name="Grimwood J."/>
            <person name="Gutierrez G."/>
            <person name="Heitman J."/>
            <person name="Henrissat B."/>
            <person name="Iturriaga E.A."/>
            <person name="Lang B.F."/>
            <person name="Lavin J.L."/>
            <person name="Lee S."/>
            <person name="Li W."/>
            <person name="Lindquist E."/>
            <person name="Lopez-Garcia S."/>
            <person name="Luque E.M."/>
            <person name="Marcos A.T."/>
            <person name="Martin J."/>
            <person name="Mccluskey K."/>
            <person name="Medina H.R."/>
            <person name="Miralles-Duran A."/>
            <person name="Miyazaki A."/>
            <person name="Munoz-Torres E."/>
            <person name="Oguiza J.A."/>
            <person name="Ohm R."/>
            <person name="Olmedo M."/>
            <person name="Orejas M."/>
            <person name="Ortiz-Castellanos L."/>
            <person name="Pisabarro A.G."/>
            <person name="Rodriguez-Romero J."/>
            <person name="Ruiz-Herrera J."/>
            <person name="Ruiz-Vazquez R."/>
            <person name="Sanz C."/>
            <person name="Schackwitz W."/>
            <person name="Schmutz J."/>
            <person name="Shahriari M."/>
            <person name="Shelest E."/>
            <person name="Silva-Franco F."/>
            <person name="Soanes D."/>
            <person name="Syed K."/>
            <person name="Tagua V.G."/>
            <person name="Talbot N.J."/>
            <person name="Thon M."/>
            <person name="De Vries R.P."/>
            <person name="Wiebenga A."/>
            <person name="Yadav J.S."/>
            <person name="Braun E.L."/>
            <person name="Baker S."/>
            <person name="Garre V."/>
            <person name="Horwitz B."/>
            <person name="Torres-Martinez S."/>
            <person name="Idnurm A."/>
            <person name="Herrera-Estrella A."/>
            <person name="Gabaldon T."/>
            <person name="Grigoriev I.V."/>
        </authorList>
    </citation>
    <scope>NUCLEOTIDE SEQUENCE [LARGE SCALE GENOMIC DNA]</scope>
    <source>
        <strain evidence="8 9">CBS 277.49</strain>
    </source>
</reference>
<comment type="subcellular location">
    <subcellularLocation>
        <location evidence="1">Membrane</location>
        <topology evidence="1">Multi-pass membrane protein</topology>
    </subcellularLocation>
</comment>
<dbReference type="Proteomes" id="UP000077051">
    <property type="component" value="Unassembled WGS sequence"/>
</dbReference>
<dbReference type="InterPro" id="IPR037185">
    <property type="entry name" value="EmrE-like"/>
</dbReference>
<comment type="caution">
    <text evidence="8">The sequence shown here is derived from an EMBL/GenBank/DDBJ whole genome shotgun (WGS) entry which is preliminary data.</text>
</comment>
<dbReference type="AlphaFoldDB" id="A0A162QC61"/>
<dbReference type="VEuPathDB" id="FungiDB:MUCCIDRAFT_85138"/>
<dbReference type="OrthoDB" id="306876at2759"/>
<dbReference type="SUPFAM" id="SSF103481">
    <property type="entry name" value="Multidrug resistance efflux transporter EmrE"/>
    <property type="match status" value="2"/>
</dbReference>